<comment type="caution">
    <text evidence="1">The sequence shown here is derived from an EMBL/GenBank/DDBJ whole genome shotgun (WGS) entry which is preliminary data.</text>
</comment>
<proteinExistence type="predicted"/>
<dbReference type="EMBL" id="JASCZI010124007">
    <property type="protein sequence ID" value="MED6165748.1"/>
    <property type="molecule type" value="Genomic_DNA"/>
</dbReference>
<evidence type="ECO:0000313" key="1">
    <source>
        <dbReference type="EMBL" id="MED6165748.1"/>
    </source>
</evidence>
<sequence length="125" mass="14411">MLWDSQRVMVACSRIEVVYAWTCPMWAEMRGAGKMFPRICVELHAYAWKQGSVWGSKGMMATHMRRVRKVEKLRVANGLDGKKVKMATHMRRDWRIYVGGGGNVMDMEVDRGCFRRVEGNGYAYA</sequence>
<accession>A0ABU6V0A6</accession>
<reference evidence="1 2" key="1">
    <citation type="journal article" date="2023" name="Plants (Basel)">
        <title>Bridging the Gap: Combining Genomics and Transcriptomics Approaches to Understand Stylosanthes scabra, an Orphan Legume from the Brazilian Caatinga.</title>
        <authorList>
            <person name="Ferreira-Neto J.R.C."/>
            <person name="da Silva M.D."/>
            <person name="Binneck E."/>
            <person name="de Melo N.F."/>
            <person name="da Silva R.H."/>
            <person name="de Melo A.L.T.M."/>
            <person name="Pandolfi V."/>
            <person name="Bustamante F.O."/>
            <person name="Brasileiro-Vidal A.C."/>
            <person name="Benko-Iseppon A.M."/>
        </authorList>
    </citation>
    <scope>NUCLEOTIDE SEQUENCE [LARGE SCALE GENOMIC DNA]</scope>
    <source>
        <tissue evidence="1">Leaves</tissue>
    </source>
</reference>
<evidence type="ECO:0000313" key="2">
    <source>
        <dbReference type="Proteomes" id="UP001341840"/>
    </source>
</evidence>
<protein>
    <submittedName>
        <fullName evidence="1">Uncharacterized protein</fullName>
    </submittedName>
</protein>
<organism evidence="1 2">
    <name type="scientific">Stylosanthes scabra</name>
    <dbReference type="NCBI Taxonomy" id="79078"/>
    <lineage>
        <taxon>Eukaryota</taxon>
        <taxon>Viridiplantae</taxon>
        <taxon>Streptophyta</taxon>
        <taxon>Embryophyta</taxon>
        <taxon>Tracheophyta</taxon>
        <taxon>Spermatophyta</taxon>
        <taxon>Magnoliopsida</taxon>
        <taxon>eudicotyledons</taxon>
        <taxon>Gunneridae</taxon>
        <taxon>Pentapetalae</taxon>
        <taxon>rosids</taxon>
        <taxon>fabids</taxon>
        <taxon>Fabales</taxon>
        <taxon>Fabaceae</taxon>
        <taxon>Papilionoideae</taxon>
        <taxon>50 kb inversion clade</taxon>
        <taxon>dalbergioids sensu lato</taxon>
        <taxon>Dalbergieae</taxon>
        <taxon>Pterocarpus clade</taxon>
        <taxon>Stylosanthes</taxon>
    </lineage>
</organism>
<gene>
    <name evidence="1" type="ORF">PIB30_102551</name>
</gene>
<dbReference type="Proteomes" id="UP001341840">
    <property type="component" value="Unassembled WGS sequence"/>
</dbReference>
<keyword evidence="2" id="KW-1185">Reference proteome</keyword>
<name>A0ABU6V0A6_9FABA</name>